<organism evidence="2 3">
    <name type="scientific">Salinimonas iocasae</name>
    <dbReference type="NCBI Taxonomy" id="2572577"/>
    <lineage>
        <taxon>Bacteria</taxon>
        <taxon>Pseudomonadati</taxon>
        <taxon>Pseudomonadota</taxon>
        <taxon>Gammaproteobacteria</taxon>
        <taxon>Alteromonadales</taxon>
        <taxon>Alteromonadaceae</taxon>
        <taxon>Alteromonas/Salinimonas group</taxon>
        <taxon>Salinimonas</taxon>
    </lineage>
</organism>
<dbReference type="Pfam" id="PF12514">
    <property type="entry name" value="DUF3718"/>
    <property type="match status" value="1"/>
</dbReference>
<evidence type="ECO:0000256" key="1">
    <source>
        <dbReference type="SAM" id="SignalP"/>
    </source>
</evidence>
<dbReference type="RefSeq" id="WP_139756029.1">
    <property type="nucleotide sequence ID" value="NZ_CP039852.1"/>
</dbReference>
<dbReference type="EMBL" id="CP039852">
    <property type="protein sequence ID" value="QCZ93283.1"/>
    <property type="molecule type" value="Genomic_DNA"/>
</dbReference>
<sequence length="132" mass="14763">MSRRSNVVSVGLCVLSLGAIAGTAMAEDYPKHFEQDLISVCKNAAENDRMNMHQAVQQITLGRKHTGPTYRMLGEGLRCNGMNLAAFADYYGATDTYQILKRYSIDTRIEIRDIQVSRLPPEHIQVSFVSPQ</sequence>
<gene>
    <name evidence="2" type="ORF">FBQ74_07190</name>
</gene>
<accession>A0A5B7YDE0</accession>
<feature type="chain" id="PRO_5022865575" evidence="1">
    <location>
        <begin position="27"/>
        <end position="132"/>
    </location>
</feature>
<dbReference type="AlphaFoldDB" id="A0A5B7YDE0"/>
<feature type="signal peptide" evidence="1">
    <location>
        <begin position="1"/>
        <end position="26"/>
    </location>
</feature>
<dbReference type="OrthoDB" id="6332255at2"/>
<reference evidence="2 3" key="1">
    <citation type="submission" date="2019-04" db="EMBL/GenBank/DDBJ databases">
        <title>Salinimonas iocasae sp. nov., a halophilic bacterium isolated from the outer tube casing of tubeworms in Okinawa Trough.</title>
        <authorList>
            <person name="Zhang H."/>
            <person name="Wang H."/>
            <person name="Li C."/>
        </authorList>
    </citation>
    <scope>NUCLEOTIDE SEQUENCE [LARGE SCALE GENOMIC DNA]</scope>
    <source>
        <strain evidence="2 3">KX18D6</strain>
    </source>
</reference>
<dbReference type="KEGG" id="salk:FBQ74_07190"/>
<proteinExistence type="predicted"/>
<dbReference type="InterPro" id="IPR022193">
    <property type="entry name" value="DUF3718"/>
</dbReference>
<evidence type="ECO:0000313" key="2">
    <source>
        <dbReference type="EMBL" id="QCZ93283.1"/>
    </source>
</evidence>
<dbReference type="Proteomes" id="UP000304912">
    <property type="component" value="Chromosome"/>
</dbReference>
<protein>
    <submittedName>
        <fullName evidence="2">DUF3718 domain-containing protein</fullName>
    </submittedName>
</protein>
<keyword evidence="3" id="KW-1185">Reference proteome</keyword>
<evidence type="ECO:0000313" key="3">
    <source>
        <dbReference type="Proteomes" id="UP000304912"/>
    </source>
</evidence>
<keyword evidence="1" id="KW-0732">Signal</keyword>
<name>A0A5B7YDE0_9ALTE</name>